<proteinExistence type="predicted"/>
<dbReference type="Proteomes" id="UP000464262">
    <property type="component" value="Chromosome 1"/>
</dbReference>
<dbReference type="GO" id="GO:0016787">
    <property type="term" value="F:hydrolase activity"/>
    <property type="evidence" value="ECO:0007669"/>
    <property type="project" value="UniProtKB-KW"/>
</dbReference>
<dbReference type="RefSeq" id="WP_164648235.1">
    <property type="nucleotide sequence ID" value="NZ_CP047475.1"/>
</dbReference>
<dbReference type="AlphaFoldDB" id="A0A7Z2T314"/>
<reference evidence="1 2" key="1">
    <citation type="submission" date="2020-01" db="EMBL/GenBank/DDBJ databases">
        <title>Whole genome and functional gene identification of agarase of Vibrio HN897.</title>
        <authorList>
            <person name="Liu Y."/>
            <person name="Zhao Z."/>
        </authorList>
    </citation>
    <scope>NUCLEOTIDE SEQUENCE [LARGE SCALE GENOMIC DNA]</scope>
    <source>
        <strain evidence="1 2">HN897</strain>
    </source>
</reference>
<keyword evidence="2" id="KW-1185">Reference proteome</keyword>
<keyword evidence="1" id="KW-0378">Hydrolase</keyword>
<dbReference type="InterPro" id="IPR021077">
    <property type="entry name" value="Phage_phi-Lf_Orf112"/>
</dbReference>
<evidence type="ECO:0000313" key="2">
    <source>
        <dbReference type="Proteomes" id="UP000464262"/>
    </source>
</evidence>
<gene>
    <name evidence="1" type="ORF">GT360_07330</name>
</gene>
<evidence type="ECO:0000313" key="1">
    <source>
        <dbReference type="EMBL" id="QIA63340.1"/>
    </source>
</evidence>
<dbReference type="EMBL" id="CP047475">
    <property type="protein sequence ID" value="QIA63340.1"/>
    <property type="molecule type" value="Genomic_DNA"/>
</dbReference>
<accession>A0A7Z2T314</accession>
<protein>
    <submittedName>
        <fullName evidence="1">S-adenosylhomocysteine hydrolase</fullName>
    </submittedName>
</protein>
<dbReference type="Pfam" id="PF12375">
    <property type="entry name" value="DUF3653"/>
    <property type="match status" value="1"/>
</dbReference>
<organism evidence="1 2">
    <name type="scientific">Vibrio astriarenae</name>
    <dbReference type="NCBI Taxonomy" id="1481923"/>
    <lineage>
        <taxon>Bacteria</taxon>
        <taxon>Pseudomonadati</taxon>
        <taxon>Pseudomonadota</taxon>
        <taxon>Gammaproteobacteria</taxon>
        <taxon>Vibrionales</taxon>
        <taxon>Vibrionaceae</taxon>
        <taxon>Vibrio</taxon>
    </lineage>
</organism>
<dbReference type="KEGG" id="vas:GT360_07330"/>
<name>A0A7Z2T314_9VIBR</name>
<sequence>MLDSSFKELLFRNFDSVQAAADWFHVRPITVQRWLDGTSHINPMAEKLLIIKSIGYLPNDLRWSGFRVNEEKAILITPEGRQFSPKELDSFAIHKDEHRQLVERYGRIEAPKIYTAKENPPPFRGGRRPKAAIWIPTKYK</sequence>